<proteinExistence type="predicted"/>
<accession>A0A818AML9</accession>
<evidence type="ECO:0000313" key="3">
    <source>
        <dbReference type="Proteomes" id="UP000663865"/>
    </source>
</evidence>
<evidence type="ECO:0000313" key="1">
    <source>
        <dbReference type="EMBL" id="CAF3409141.1"/>
    </source>
</evidence>
<dbReference type="Proteomes" id="UP000663865">
    <property type="component" value="Unassembled WGS sequence"/>
</dbReference>
<name>A0A818AML9_9BILA</name>
<dbReference type="Proteomes" id="UP000663838">
    <property type="component" value="Unassembled WGS sequence"/>
</dbReference>
<dbReference type="EMBL" id="CAJNYV010001176">
    <property type="protein sequence ID" value="CAF3409141.1"/>
    <property type="molecule type" value="Genomic_DNA"/>
</dbReference>
<protein>
    <submittedName>
        <fullName evidence="1">Uncharacterized protein</fullName>
    </submittedName>
</protein>
<dbReference type="AlphaFoldDB" id="A0A818AML9"/>
<gene>
    <name evidence="1" type="ORF">KIK155_LOCUS8873</name>
    <name evidence="2" type="ORF">TOA249_LOCUS31025</name>
</gene>
<organism evidence="1 3">
    <name type="scientific">Rotaria socialis</name>
    <dbReference type="NCBI Taxonomy" id="392032"/>
    <lineage>
        <taxon>Eukaryota</taxon>
        <taxon>Metazoa</taxon>
        <taxon>Spiralia</taxon>
        <taxon>Gnathifera</taxon>
        <taxon>Rotifera</taxon>
        <taxon>Eurotatoria</taxon>
        <taxon>Bdelloidea</taxon>
        <taxon>Philodinida</taxon>
        <taxon>Philodinidae</taxon>
        <taxon>Rotaria</taxon>
    </lineage>
</organism>
<sequence>MILPNYLFFIISHQILKKNHEYKNGYYSWTLFNNRLSVIKREVKNFIKSQKDLEDFIRPLQQELDASNIDILAIYDLIHARNALNHREIRSSVEQENFLEEIKKYQFSKTFIYGDLTMKMINKLNQVKLKRYTN</sequence>
<reference evidence="1" key="1">
    <citation type="submission" date="2021-02" db="EMBL/GenBank/DDBJ databases">
        <authorList>
            <person name="Nowell W R."/>
        </authorList>
    </citation>
    <scope>NUCLEOTIDE SEQUENCE</scope>
</reference>
<evidence type="ECO:0000313" key="2">
    <source>
        <dbReference type="EMBL" id="CAF4905846.1"/>
    </source>
</evidence>
<comment type="caution">
    <text evidence="1">The sequence shown here is derived from an EMBL/GenBank/DDBJ whole genome shotgun (WGS) entry which is preliminary data.</text>
</comment>
<dbReference type="EMBL" id="CAJOBS010005865">
    <property type="protein sequence ID" value="CAF4905846.1"/>
    <property type="molecule type" value="Genomic_DNA"/>
</dbReference>